<evidence type="ECO:0000256" key="1">
    <source>
        <dbReference type="SAM" id="MobiDB-lite"/>
    </source>
</evidence>
<feature type="region of interest" description="Disordered" evidence="1">
    <location>
        <begin position="26"/>
        <end position="47"/>
    </location>
</feature>
<accession>A0AAV9PUR3</accession>
<feature type="compositionally biased region" description="Polar residues" evidence="1">
    <location>
        <begin position="174"/>
        <end position="195"/>
    </location>
</feature>
<evidence type="ECO:0000313" key="3">
    <source>
        <dbReference type="Proteomes" id="UP001345827"/>
    </source>
</evidence>
<dbReference type="EMBL" id="JAXLQG010000042">
    <property type="protein sequence ID" value="KAK5527590.1"/>
    <property type="molecule type" value="Genomic_DNA"/>
</dbReference>
<sequence length="542" mass="58213">MATFIAYQPRANEPAFRNRVFHESSTVGPCGQLSDRRSSRSPQQARSVGNADFVALVDLTTSDQDAAREYLVAREILEPMAHIPGKRGIQVAGPRTNSVTDKIEHCEKRNKNEGGDVEIDTDHESEISDLPSLADIILRSDPGFGGSADLRSEASTPPALGRTGKECWRESDCENSAQPTATTSTGIQPGASQDNPIVLDDYQPVSFPDAAASEDGNPTLEVVNQEPPSSPSPTLSGGTAELSNEGGKDDPDSLSLYKTDNPTGDQKEGGSNESHKDDALHARIPTNGSGCDECSDSGTGSDAPASVGRIHDVFAEFEETFGMARRKQKAVVTAVRDCPDRDDAAGSIPPPVSQGGPRPAADDGAADMELFAQTVHGGDIGHSYLSKGEIENGSPFQSEQESDGRETQTEDVRSQCVSTLTSDCHSGEFLCRRPLTLALVLTRKITGSASAFTRRSSSPPAMVIHEASEPVHGIVTQGVRRRKRTQSSTQPNVLSGDGAPRKRPRRAIKETWKAREARESRERVETKPPQTSLKPYRKEQTS</sequence>
<name>A0AAV9PUR3_9PEZI</name>
<evidence type="ECO:0000313" key="2">
    <source>
        <dbReference type="EMBL" id="KAK5527590.1"/>
    </source>
</evidence>
<reference evidence="2 3" key="1">
    <citation type="submission" date="2023-06" db="EMBL/GenBank/DDBJ databases">
        <title>Black Yeasts Isolated from many extreme environments.</title>
        <authorList>
            <person name="Coleine C."/>
            <person name="Stajich J.E."/>
            <person name="Selbmann L."/>
        </authorList>
    </citation>
    <scope>NUCLEOTIDE SEQUENCE [LARGE SCALE GENOMIC DNA]</scope>
    <source>
        <strain evidence="2 3">CCFEE 5887</strain>
    </source>
</reference>
<feature type="region of interest" description="Disordered" evidence="1">
    <location>
        <begin position="475"/>
        <end position="542"/>
    </location>
</feature>
<proteinExistence type="predicted"/>
<feature type="region of interest" description="Disordered" evidence="1">
    <location>
        <begin position="147"/>
        <end position="307"/>
    </location>
</feature>
<feature type="region of interest" description="Disordered" evidence="1">
    <location>
        <begin position="382"/>
        <end position="411"/>
    </location>
</feature>
<feature type="compositionally biased region" description="Basic and acidic residues" evidence="1">
    <location>
        <begin position="265"/>
        <end position="281"/>
    </location>
</feature>
<dbReference type="AlphaFoldDB" id="A0AAV9PUR3"/>
<feature type="region of interest" description="Disordered" evidence="1">
    <location>
        <begin position="334"/>
        <end position="363"/>
    </location>
</feature>
<organism evidence="2 3">
    <name type="scientific">Vermiconidia calcicola</name>
    <dbReference type="NCBI Taxonomy" id="1690605"/>
    <lineage>
        <taxon>Eukaryota</taxon>
        <taxon>Fungi</taxon>
        <taxon>Dikarya</taxon>
        <taxon>Ascomycota</taxon>
        <taxon>Pezizomycotina</taxon>
        <taxon>Dothideomycetes</taxon>
        <taxon>Dothideomycetidae</taxon>
        <taxon>Mycosphaerellales</taxon>
        <taxon>Extremaceae</taxon>
        <taxon>Vermiconidia</taxon>
    </lineage>
</organism>
<feature type="compositionally biased region" description="Basic and acidic residues" evidence="1">
    <location>
        <begin position="402"/>
        <end position="411"/>
    </location>
</feature>
<gene>
    <name evidence="2" type="ORF">LTR25_011069</name>
</gene>
<dbReference type="Proteomes" id="UP001345827">
    <property type="component" value="Unassembled WGS sequence"/>
</dbReference>
<protein>
    <submittedName>
        <fullName evidence="2">Uncharacterized protein</fullName>
    </submittedName>
</protein>
<comment type="caution">
    <text evidence="2">The sequence shown here is derived from an EMBL/GenBank/DDBJ whole genome shotgun (WGS) entry which is preliminary data.</text>
</comment>
<keyword evidence="3" id="KW-1185">Reference proteome</keyword>
<feature type="compositionally biased region" description="Basic and acidic residues" evidence="1">
    <location>
        <begin position="507"/>
        <end position="526"/>
    </location>
</feature>
<feature type="compositionally biased region" description="Basic and acidic residues" evidence="1">
    <location>
        <begin position="163"/>
        <end position="172"/>
    </location>
</feature>